<protein>
    <submittedName>
        <fullName evidence="2">Uncharacterized protein</fullName>
    </submittedName>
</protein>
<evidence type="ECO:0000313" key="2">
    <source>
        <dbReference type="EMBL" id="TGO10068.1"/>
    </source>
</evidence>
<proteinExistence type="predicted"/>
<evidence type="ECO:0000313" key="3">
    <source>
        <dbReference type="Proteomes" id="UP000297777"/>
    </source>
</evidence>
<reference evidence="2 3" key="1">
    <citation type="submission" date="2017-12" db="EMBL/GenBank/DDBJ databases">
        <title>Comparative genomics of Botrytis spp.</title>
        <authorList>
            <person name="Valero-Jimenez C.A."/>
            <person name="Tapia P."/>
            <person name="Veloso J."/>
            <person name="Silva-Moreno E."/>
            <person name="Staats M."/>
            <person name="Valdes J.H."/>
            <person name="Van Kan J.A.L."/>
        </authorList>
    </citation>
    <scope>NUCLEOTIDE SEQUENCE [LARGE SCALE GENOMIC DNA]</scope>
    <source>
        <strain evidence="2 3">Bt9001</strain>
    </source>
</reference>
<dbReference type="EMBL" id="PQXH01000145">
    <property type="protein sequence ID" value="TGO10068.1"/>
    <property type="molecule type" value="Genomic_DNA"/>
</dbReference>
<comment type="caution">
    <text evidence="2">The sequence shown here is derived from an EMBL/GenBank/DDBJ whole genome shotgun (WGS) entry which is preliminary data.</text>
</comment>
<dbReference type="AlphaFoldDB" id="A0A4Z1EHV2"/>
<gene>
    <name evidence="2" type="ORF">BTUL_0145g00150</name>
</gene>
<evidence type="ECO:0000256" key="1">
    <source>
        <dbReference type="SAM" id="MobiDB-lite"/>
    </source>
</evidence>
<sequence length="120" mass="13950">MANENIKQSTLSQQGKSASETPPSFLHAKFLLPKTSNRGENSRPFFPIVLTKPFDHQPEHFACFAPKNQDCPGWVFDSKVVDKTACLQMIIESRIGRRNWFMKWYNKVFLLMLLELDIFQ</sequence>
<dbReference type="Proteomes" id="UP000297777">
    <property type="component" value="Unassembled WGS sequence"/>
</dbReference>
<feature type="compositionally biased region" description="Polar residues" evidence="1">
    <location>
        <begin position="1"/>
        <end position="22"/>
    </location>
</feature>
<keyword evidence="3" id="KW-1185">Reference proteome</keyword>
<feature type="region of interest" description="Disordered" evidence="1">
    <location>
        <begin position="1"/>
        <end position="24"/>
    </location>
</feature>
<organism evidence="2 3">
    <name type="scientific">Botrytis tulipae</name>
    <dbReference type="NCBI Taxonomy" id="87230"/>
    <lineage>
        <taxon>Eukaryota</taxon>
        <taxon>Fungi</taxon>
        <taxon>Dikarya</taxon>
        <taxon>Ascomycota</taxon>
        <taxon>Pezizomycotina</taxon>
        <taxon>Leotiomycetes</taxon>
        <taxon>Helotiales</taxon>
        <taxon>Sclerotiniaceae</taxon>
        <taxon>Botrytis</taxon>
    </lineage>
</organism>
<accession>A0A4Z1EHV2</accession>
<name>A0A4Z1EHV2_9HELO</name>